<dbReference type="Proteomes" id="UP000183275">
    <property type="component" value="Unassembled WGS sequence"/>
</dbReference>
<dbReference type="AlphaFoldDB" id="A0A1I0QZJ1"/>
<reference evidence="2" key="1">
    <citation type="submission" date="2016-10" db="EMBL/GenBank/DDBJ databases">
        <authorList>
            <person name="Varghese N."/>
        </authorList>
    </citation>
    <scope>NUCLEOTIDE SEQUENCE [LARGE SCALE GENOMIC DNA]</scope>
    <source>
        <strain evidence="2">CGMCC 1.12284</strain>
    </source>
</reference>
<dbReference type="EMBL" id="FOIS01000007">
    <property type="protein sequence ID" value="SEW33134.1"/>
    <property type="molecule type" value="Genomic_DNA"/>
</dbReference>
<accession>A0A1I0QZJ1</accession>
<keyword evidence="2" id="KW-1185">Reference proteome</keyword>
<protein>
    <submittedName>
        <fullName evidence="1">Uncharacterized protein</fullName>
    </submittedName>
</protein>
<organism evidence="1 2">
    <name type="scientific">Natrinema salifodinae</name>
    <dbReference type="NCBI Taxonomy" id="1202768"/>
    <lineage>
        <taxon>Archaea</taxon>
        <taxon>Methanobacteriati</taxon>
        <taxon>Methanobacteriota</taxon>
        <taxon>Stenosarchaea group</taxon>
        <taxon>Halobacteria</taxon>
        <taxon>Halobacteriales</taxon>
        <taxon>Natrialbaceae</taxon>
        <taxon>Natrinema</taxon>
    </lineage>
</organism>
<evidence type="ECO:0000313" key="2">
    <source>
        <dbReference type="Proteomes" id="UP000183275"/>
    </source>
</evidence>
<dbReference type="STRING" id="1202768.SAMN05216285_4210"/>
<evidence type="ECO:0000313" key="1">
    <source>
        <dbReference type="EMBL" id="SEW33134.1"/>
    </source>
</evidence>
<sequence length="135" mass="15775">MSSNDTECEWFAEEEIESRAGDMVVRYIEDERRRLVITLTEKEFQVAQYCGILFRHPFDDGFIYFGPWQDVEDAPGITRCLLTKNTEADLRSGTKGVYDHDEYADIQFQLESVERSLKTETEQEEGTQMERTDTP</sequence>
<name>A0A1I0QZJ1_9EURY</name>
<gene>
    <name evidence="1" type="ORF">SAMN05216285_4210</name>
</gene>
<proteinExistence type="predicted"/>
<dbReference type="RefSeq" id="WP_049991438.1">
    <property type="nucleotide sequence ID" value="NZ_FOIS01000007.1"/>
</dbReference>